<evidence type="ECO:0000313" key="2">
    <source>
        <dbReference type="Proteomes" id="UP000830326"/>
    </source>
</evidence>
<dbReference type="EMBL" id="CP095075">
    <property type="protein sequence ID" value="UOR13439.1"/>
    <property type="molecule type" value="Genomic_DNA"/>
</dbReference>
<protein>
    <submittedName>
        <fullName evidence="1">Uncharacterized protein</fullName>
    </submittedName>
</protein>
<reference evidence="1" key="1">
    <citation type="submission" date="2022-04" db="EMBL/GenBank/DDBJ databases">
        <title>Halobacillus sp. isolated from saltern.</title>
        <authorList>
            <person name="Won M."/>
            <person name="Lee C.-M."/>
            <person name="Woen H.-Y."/>
            <person name="Kwon S.-W."/>
        </authorList>
    </citation>
    <scope>NUCLEOTIDE SEQUENCE</scope>
    <source>
        <strain evidence="1">SSHM10-5</strain>
    </source>
</reference>
<keyword evidence="2" id="KW-1185">Reference proteome</keyword>
<organism evidence="1 2">
    <name type="scientific">Halobacillus amylolyticus</name>
    <dbReference type="NCBI Taxonomy" id="2932259"/>
    <lineage>
        <taxon>Bacteria</taxon>
        <taxon>Bacillati</taxon>
        <taxon>Bacillota</taxon>
        <taxon>Bacilli</taxon>
        <taxon>Bacillales</taxon>
        <taxon>Bacillaceae</taxon>
        <taxon>Halobacillus</taxon>
    </lineage>
</organism>
<name>A0ABY4HFB7_9BACI</name>
<gene>
    <name evidence="1" type="ORF">MUO15_08280</name>
</gene>
<accession>A0ABY4HFB7</accession>
<proteinExistence type="predicted"/>
<dbReference type="Proteomes" id="UP000830326">
    <property type="component" value="Chromosome"/>
</dbReference>
<dbReference type="RefSeq" id="WP_245035083.1">
    <property type="nucleotide sequence ID" value="NZ_CP095075.1"/>
</dbReference>
<evidence type="ECO:0000313" key="1">
    <source>
        <dbReference type="EMBL" id="UOR13439.1"/>
    </source>
</evidence>
<sequence>MSNYKYLNKLVPEDVHYLLDLSEFKELIEEMLGAASKLVTVEVDCDQIEDSYDILNFRPMVILKEIANLSEENRHTILNTGFSLGQPFDSGDFAMKKIFGENYTIIAATEDQDGDFFTVEIPYEDFAKSQM</sequence>